<dbReference type="InterPro" id="IPR050742">
    <property type="entry name" value="Helicase_Restrict-Modif_Enz"/>
</dbReference>
<dbReference type="InterPro" id="IPR001650">
    <property type="entry name" value="Helicase_C-like"/>
</dbReference>
<dbReference type="Gene3D" id="3.40.50.300">
    <property type="entry name" value="P-loop containing nucleotide triphosphate hydrolases"/>
    <property type="match status" value="2"/>
</dbReference>
<evidence type="ECO:0000256" key="1">
    <source>
        <dbReference type="SAM" id="MobiDB-lite"/>
    </source>
</evidence>
<dbReference type="EMBL" id="SJPK01000012">
    <property type="protein sequence ID" value="TWT56472.1"/>
    <property type="molecule type" value="Genomic_DNA"/>
</dbReference>
<sequence length="589" mass="67238">MDQYDCIVVDECHRGYSLDQELTDSELSFRDETDYISKYSRVLEYFDAVKIGLTATPAVHTTEIFGGTSGLPIYQYSYRQAVLDGYLVDHEPPLQIKTRLAQDGIQFQVNEDVAVYDTQKQQLELFNTPDEITLEIDSFNRKVVNENFNRAICSELARHIDPSLPGKTLIFCVNDMHADMVVSDLNDAFQERYGEIENQAVRKITGKAHKPLGLIREFKNEQYPSVVVTVDSLTSGIDVPEICNLVFLRRVRSRILYDQMLGRGTRLCPSLHGPNDDKSCFRIFDCVELYSSLKSYTDMKAVVTNPNLSFGQLIDELASVTGDEQRQTIKEQLIAKLQRKKRSLKGPRAKTLEEKSGQNPESLVEQIQRATPDEIVEWFADKTNVIEFLDQKGGGNGVRFFVSEHDDEVVSVESGFGKGNKRPKDYLEEFREFVTGHQDEIAAIKLCATRPRDLTRQALKDLQIELDKEGFSETRLRVAWRETKNVEIAATIIGYIRNAILQTPLEPFEDRVNKAMTTILTSRQWTGTQRQWLNRIGKQFKENTLVDREAIERGQFREQGGFDRLNKVFDGNLSELLAQITDEIWGVAA</sequence>
<dbReference type="GO" id="GO:0005524">
    <property type="term" value="F:ATP binding"/>
    <property type="evidence" value="ECO:0007669"/>
    <property type="project" value="InterPro"/>
</dbReference>
<dbReference type="InterPro" id="IPR027417">
    <property type="entry name" value="P-loop_NTPase"/>
</dbReference>
<dbReference type="RefSeq" id="WP_186775043.1">
    <property type="nucleotide sequence ID" value="NZ_SJPK01000012.1"/>
</dbReference>
<reference evidence="3 4" key="1">
    <citation type="submission" date="2019-02" db="EMBL/GenBank/DDBJ databases">
        <title>Deep-cultivation of Planctomycetes and their phenomic and genomic characterization uncovers novel biology.</title>
        <authorList>
            <person name="Wiegand S."/>
            <person name="Jogler M."/>
            <person name="Boedeker C."/>
            <person name="Pinto D."/>
            <person name="Vollmers J."/>
            <person name="Rivas-Marin E."/>
            <person name="Kohn T."/>
            <person name="Peeters S.H."/>
            <person name="Heuer A."/>
            <person name="Rast P."/>
            <person name="Oberbeckmann S."/>
            <person name="Bunk B."/>
            <person name="Jeske O."/>
            <person name="Meyerdierks A."/>
            <person name="Storesund J.E."/>
            <person name="Kallscheuer N."/>
            <person name="Luecker S."/>
            <person name="Lage O.M."/>
            <person name="Pohl T."/>
            <person name="Merkel B.J."/>
            <person name="Hornburger P."/>
            <person name="Mueller R.-W."/>
            <person name="Bruemmer F."/>
            <person name="Labrenz M."/>
            <person name="Spormann A.M."/>
            <person name="Op Den Camp H."/>
            <person name="Overmann J."/>
            <person name="Amann R."/>
            <person name="Jetten M.S.M."/>
            <person name="Mascher T."/>
            <person name="Medema M.H."/>
            <person name="Devos D.P."/>
            <person name="Kaster A.-K."/>
            <person name="Ovreas L."/>
            <person name="Rohde M."/>
            <person name="Galperin M.Y."/>
            <person name="Jogler C."/>
        </authorList>
    </citation>
    <scope>NUCLEOTIDE SEQUENCE [LARGE SCALE GENOMIC DNA]</scope>
    <source>
        <strain evidence="3 4">CA85</strain>
    </source>
</reference>
<dbReference type="SUPFAM" id="SSF52540">
    <property type="entry name" value="P-loop containing nucleoside triphosphate hydrolases"/>
    <property type="match status" value="1"/>
</dbReference>
<dbReference type="Pfam" id="PF08463">
    <property type="entry name" value="EcoEI_R_C"/>
    <property type="match status" value="1"/>
</dbReference>
<protein>
    <submittedName>
        <fullName evidence="3">Type I restriction enzyme EcoKI subunit R</fullName>
    </submittedName>
</protein>
<dbReference type="GO" id="GO:0005829">
    <property type="term" value="C:cytosol"/>
    <property type="evidence" value="ECO:0007669"/>
    <property type="project" value="TreeGrafter"/>
</dbReference>
<feature type="domain" description="Helicase C-terminal" evidence="2">
    <location>
        <begin position="183"/>
        <end position="268"/>
    </location>
</feature>
<name>A0A5C5X2K9_9BACT</name>
<comment type="caution">
    <text evidence="3">The sequence shown here is derived from an EMBL/GenBank/DDBJ whole genome shotgun (WGS) entry which is preliminary data.</text>
</comment>
<keyword evidence="4" id="KW-1185">Reference proteome</keyword>
<dbReference type="Pfam" id="PF04851">
    <property type="entry name" value="ResIII"/>
    <property type="match status" value="1"/>
</dbReference>
<dbReference type="GO" id="GO:0016787">
    <property type="term" value="F:hydrolase activity"/>
    <property type="evidence" value="ECO:0007669"/>
    <property type="project" value="InterPro"/>
</dbReference>
<evidence type="ECO:0000259" key="2">
    <source>
        <dbReference type="SMART" id="SM00490"/>
    </source>
</evidence>
<dbReference type="GO" id="GO:0003677">
    <property type="term" value="F:DNA binding"/>
    <property type="evidence" value="ECO:0007669"/>
    <property type="project" value="InterPro"/>
</dbReference>
<accession>A0A5C5X2K9</accession>
<dbReference type="AlphaFoldDB" id="A0A5C5X2K9"/>
<organism evidence="3 4">
    <name type="scientific">Allorhodopirellula solitaria</name>
    <dbReference type="NCBI Taxonomy" id="2527987"/>
    <lineage>
        <taxon>Bacteria</taxon>
        <taxon>Pseudomonadati</taxon>
        <taxon>Planctomycetota</taxon>
        <taxon>Planctomycetia</taxon>
        <taxon>Pirellulales</taxon>
        <taxon>Pirellulaceae</taxon>
        <taxon>Allorhodopirellula</taxon>
    </lineage>
</organism>
<dbReference type="PANTHER" id="PTHR47396:SF1">
    <property type="entry name" value="ATP-DEPENDENT HELICASE IRC3-RELATED"/>
    <property type="match status" value="1"/>
</dbReference>
<dbReference type="Proteomes" id="UP000318053">
    <property type="component" value="Unassembled WGS sequence"/>
</dbReference>
<gene>
    <name evidence="3" type="ORF">CA85_40020</name>
</gene>
<dbReference type="GO" id="GO:0006304">
    <property type="term" value="P:DNA modification"/>
    <property type="evidence" value="ECO:0007669"/>
    <property type="project" value="InterPro"/>
</dbReference>
<dbReference type="InterPro" id="IPR013670">
    <property type="entry name" value="EcoEI_R_C_dom"/>
</dbReference>
<evidence type="ECO:0000313" key="3">
    <source>
        <dbReference type="EMBL" id="TWT56472.1"/>
    </source>
</evidence>
<evidence type="ECO:0000313" key="4">
    <source>
        <dbReference type="Proteomes" id="UP000318053"/>
    </source>
</evidence>
<proteinExistence type="predicted"/>
<dbReference type="PANTHER" id="PTHR47396">
    <property type="entry name" value="TYPE I RESTRICTION ENZYME ECOKI R PROTEIN"/>
    <property type="match status" value="1"/>
</dbReference>
<feature type="region of interest" description="Disordered" evidence="1">
    <location>
        <begin position="340"/>
        <end position="363"/>
    </location>
</feature>
<dbReference type="InterPro" id="IPR006935">
    <property type="entry name" value="Helicase/UvrB_N"/>
</dbReference>
<dbReference type="Pfam" id="PF00271">
    <property type="entry name" value="Helicase_C"/>
    <property type="match status" value="1"/>
</dbReference>
<dbReference type="CDD" id="cd18799">
    <property type="entry name" value="SF2_C_EcoAI-like"/>
    <property type="match status" value="1"/>
</dbReference>
<dbReference type="NCBIfam" id="NF008521">
    <property type="entry name" value="PRK11448.1"/>
    <property type="match status" value="1"/>
</dbReference>
<dbReference type="SMART" id="SM00490">
    <property type="entry name" value="HELICc"/>
    <property type="match status" value="1"/>
</dbReference>